<dbReference type="Proteomes" id="UP000050741">
    <property type="component" value="Unassembled WGS sequence"/>
</dbReference>
<dbReference type="InterPro" id="IPR001594">
    <property type="entry name" value="Palmitoyltrfase_DHHC"/>
</dbReference>
<evidence type="ECO:0000256" key="7">
    <source>
        <dbReference type="SAM" id="SignalP"/>
    </source>
</evidence>
<evidence type="ECO:0000313" key="10">
    <source>
        <dbReference type="WBParaSite" id="GPLIN_000995300"/>
    </source>
</evidence>
<keyword evidence="7" id="KW-0732">Signal</keyword>
<reference evidence="10" key="2">
    <citation type="submission" date="2016-06" db="UniProtKB">
        <authorList>
            <consortium name="WormBaseParasite"/>
        </authorList>
    </citation>
    <scope>IDENTIFICATION</scope>
</reference>
<dbReference type="EC" id="2.3.1.225" evidence="5"/>
<keyword evidence="3 5" id="KW-1133">Transmembrane helix</keyword>
<dbReference type="CDD" id="cd20237">
    <property type="entry name" value="PFM_LIN24-like"/>
    <property type="match status" value="1"/>
</dbReference>
<keyword evidence="5" id="KW-0808">Transferase</keyword>
<dbReference type="GO" id="GO:0016020">
    <property type="term" value="C:membrane"/>
    <property type="evidence" value="ECO:0007669"/>
    <property type="project" value="UniProtKB-SubCell"/>
</dbReference>
<evidence type="ECO:0000256" key="6">
    <source>
        <dbReference type="SAM" id="MobiDB-lite"/>
    </source>
</evidence>
<dbReference type="SUPFAM" id="SSF56973">
    <property type="entry name" value="Aerolisin/ETX pore-forming domain"/>
    <property type="match status" value="1"/>
</dbReference>
<comment type="domain">
    <text evidence="5">The DHHC domain is required for palmitoyltransferase activity.</text>
</comment>
<protein>
    <recommendedName>
        <fullName evidence="5">Palmitoyltransferase</fullName>
        <ecNumber evidence="5">2.3.1.225</ecNumber>
    </recommendedName>
</protein>
<dbReference type="Gene3D" id="2.170.15.10">
    <property type="entry name" value="Proaerolysin, chain A, domain 3"/>
    <property type="match status" value="1"/>
</dbReference>
<dbReference type="InterPro" id="IPR004991">
    <property type="entry name" value="Aerolysin-like"/>
</dbReference>
<comment type="subcellular location">
    <subcellularLocation>
        <location evidence="1">Membrane</location>
        <topology evidence="1">Multi-pass membrane protein</topology>
    </subcellularLocation>
</comment>
<evidence type="ECO:0000256" key="5">
    <source>
        <dbReference type="RuleBase" id="RU079119"/>
    </source>
</evidence>
<dbReference type="AlphaFoldDB" id="A0A183CAQ2"/>
<feature type="transmembrane region" description="Helical" evidence="5">
    <location>
        <begin position="89"/>
        <end position="116"/>
    </location>
</feature>
<evidence type="ECO:0000256" key="3">
    <source>
        <dbReference type="ARBA" id="ARBA00022989"/>
    </source>
</evidence>
<comment type="caution">
    <text evidence="5">Lacks conserved residue(s) required for the propagation of feature annotation.</text>
</comment>
<dbReference type="PANTHER" id="PTHR39369">
    <property type="entry name" value="LIN-24 (TWENTY-FOUR) LIKE"/>
    <property type="match status" value="1"/>
</dbReference>
<comment type="catalytic activity">
    <reaction evidence="5">
        <text>L-cysteinyl-[protein] + hexadecanoyl-CoA = S-hexadecanoyl-L-cysteinyl-[protein] + CoA</text>
        <dbReference type="Rhea" id="RHEA:36683"/>
        <dbReference type="Rhea" id="RHEA-COMP:10131"/>
        <dbReference type="Rhea" id="RHEA-COMP:11032"/>
        <dbReference type="ChEBI" id="CHEBI:29950"/>
        <dbReference type="ChEBI" id="CHEBI:57287"/>
        <dbReference type="ChEBI" id="CHEBI:57379"/>
        <dbReference type="ChEBI" id="CHEBI:74151"/>
        <dbReference type="EC" id="2.3.1.225"/>
    </reaction>
</comment>
<feature type="region of interest" description="Disordered" evidence="6">
    <location>
        <begin position="173"/>
        <end position="193"/>
    </location>
</feature>
<evidence type="ECO:0000313" key="9">
    <source>
        <dbReference type="Proteomes" id="UP000050741"/>
    </source>
</evidence>
<organism evidence="9 10">
    <name type="scientific">Globodera pallida</name>
    <name type="common">Potato cyst nematode worm</name>
    <name type="synonym">Heterodera pallida</name>
    <dbReference type="NCBI Taxonomy" id="36090"/>
    <lineage>
        <taxon>Eukaryota</taxon>
        <taxon>Metazoa</taxon>
        <taxon>Ecdysozoa</taxon>
        <taxon>Nematoda</taxon>
        <taxon>Chromadorea</taxon>
        <taxon>Rhabditida</taxon>
        <taxon>Tylenchina</taxon>
        <taxon>Tylenchomorpha</taxon>
        <taxon>Tylenchoidea</taxon>
        <taxon>Heteroderidae</taxon>
        <taxon>Heteroderinae</taxon>
        <taxon>Globodera</taxon>
    </lineage>
</organism>
<dbReference type="Pfam" id="PF01529">
    <property type="entry name" value="DHHC"/>
    <property type="match status" value="1"/>
</dbReference>
<name>A0A183CAQ2_GLOPA</name>
<sequence>MLFLFWNYMVLRYMYLACMLGPGFSKIGWHPKEDEDWKYFRYCYRCLAFKAPRVHHCSRCRRCVLLMDHHCPWINNCVGQRNQIYFVKFLFFAIVGSAHAAIVLTSCLYKVIFAFMLLSNSENEQQRQHLQHLPELPIASIYLFICSVACRWARLRRAFDPYSLAGHLFRKTTSSTPSRTMTPPPPDASSGVSATHVDVDSLLEDYAWRRFREAQGIKGSGLDAFRSLDRADVEFDFNRRKLVLSHAQPDYSNIQMTGTRPNTIFKSVFTNNTSQVQAYSLKTERSSESICGVSREQGFMFGAEAELSLKTPCGEREAAVETEQFHILGEVAELKTNFKHEVHFNKLTENIKSETLVWAVDNNIVVPPGGQTEASIVIEEISYHGKYCLVSTLSGLITISIRRIRDGVLVMPLSANVATIMNEYLAKKDPRLKGVVSLNGPNVLLKSKGTCHFQFAVKQYVELNEANQNQKKDLSGEMARLHMFPGTGQYKK</sequence>
<evidence type="ECO:0000256" key="2">
    <source>
        <dbReference type="ARBA" id="ARBA00022692"/>
    </source>
</evidence>
<comment type="similarity">
    <text evidence="5">Belongs to the DHHC palmitoyltransferase family.</text>
</comment>
<feature type="domain" description="Palmitoyltransferase DHHC" evidence="8">
    <location>
        <begin position="41"/>
        <end position="146"/>
    </location>
</feature>
<dbReference type="WBParaSite" id="GPLIN_000995300">
    <property type="protein sequence ID" value="GPLIN_000995300"/>
    <property type="gene ID" value="GPLIN_000995300"/>
</dbReference>
<proteinExistence type="inferred from homology"/>
<reference evidence="9" key="1">
    <citation type="submission" date="2014-05" db="EMBL/GenBank/DDBJ databases">
        <title>The genome and life-stage specific transcriptomes of Globodera pallida elucidate key aspects of plant parasitism by a cyst nematode.</title>
        <authorList>
            <person name="Cotton J.A."/>
            <person name="Lilley C.J."/>
            <person name="Jones L.M."/>
            <person name="Kikuchi T."/>
            <person name="Reid A.J."/>
            <person name="Thorpe P."/>
            <person name="Tsai I.J."/>
            <person name="Beasley H."/>
            <person name="Blok V."/>
            <person name="Cock P.J.A."/>
            <person name="Van den Akker S.E."/>
            <person name="Holroyd N."/>
            <person name="Hunt M."/>
            <person name="Mantelin S."/>
            <person name="Naghra H."/>
            <person name="Pain A."/>
            <person name="Palomares-Rius J.E."/>
            <person name="Zarowiecki M."/>
            <person name="Berriman M."/>
            <person name="Jones J.T."/>
            <person name="Urwin P.E."/>
        </authorList>
    </citation>
    <scope>NUCLEOTIDE SEQUENCE [LARGE SCALE GENOMIC DNA]</scope>
    <source>
        <strain evidence="9">Lindley</strain>
    </source>
</reference>
<keyword evidence="9" id="KW-1185">Reference proteome</keyword>
<dbReference type="Pfam" id="PF03318">
    <property type="entry name" value="ETX_MTX2"/>
    <property type="match status" value="1"/>
</dbReference>
<keyword evidence="4 5" id="KW-0472">Membrane</keyword>
<evidence type="ECO:0000256" key="1">
    <source>
        <dbReference type="ARBA" id="ARBA00004141"/>
    </source>
</evidence>
<dbReference type="PROSITE" id="PS50216">
    <property type="entry name" value="DHHC"/>
    <property type="match status" value="1"/>
</dbReference>
<evidence type="ECO:0000256" key="4">
    <source>
        <dbReference type="ARBA" id="ARBA00023136"/>
    </source>
</evidence>
<feature type="chain" id="PRO_5008147337" description="Palmitoyltransferase" evidence="7">
    <location>
        <begin position="26"/>
        <end position="492"/>
    </location>
</feature>
<dbReference type="GO" id="GO:0019706">
    <property type="term" value="F:protein-cysteine S-palmitoyltransferase activity"/>
    <property type="evidence" value="ECO:0007669"/>
    <property type="project" value="UniProtKB-EC"/>
</dbReference>
<feature type="signal peptide" evidence="7">
    <location>
        <begin position="1"/>
        <end position="25"/>
    </location>
</feature>
<keyword evidence="2 5" id="KW-0812">Transmembrane</keyword>
<evidence type="ECO:0000259" key="8">
    <source>
        <dbReference type="Pfam" id="PF01529"/>
    </source>
</evidence>
<dbReference type="PANTHER" id="PTHR39369:SF5">
    <property type="entry name" value="CABIT DOMAIN-CONTAINING PROTEIN"/>
    <property type="match status" value="1"/>
</dbReference>
<keyword evidence="5" id="KW-0012">Acyltransferase</keyword>
<accession>A0A183CAQ2</accession>